<accession>L7KS30</accession>
<evidence type="ECO:0000313" key="1">
    <source>
        <dbReference type="EMBL" id="GAC50767.1"/>
    </source>
</evidence>
<name>L7KS30_9ACTN</name>
<proteinExistence type="predicted"/>
<dbReference type="OrthoDB" id="3747467at2"/>
<gene>
    <name evidence="1" type="ORF">GOACH_30_00130</name>
</gene>
<dbReference type="AlphaFoldDB" id="L7KS30"/>
<keyword evidence="2" id="KW-1185">Reference proteome</keyword>
<dbReference type="Proteomes" id="UP000010988">
    <property type="component" value="Unassembled WGS sequence"/>
</dbReference>
<dbReference type="EMBL" id="BANR01000030">
    <property type="protein sequence ID" value="GAC50767.1"/>
    <property type="molecule type" value="Genomic_DNA"/>
</dbReference>
<reference evidence="1 2" key="1">
    <citation type="submission" date="2012-12" db="EMBL/GenBank/DDBJ databases">
        <title>Whole genome shotgun sequence of Gordonia aichiensis NBRC 108223.</title>
        <authorList>
            <person name="Isaki-Nakamura S."/>
            <person name="Hosoyama A."/>
            <person name="Tsuchikane K."/>
            <person name="Ando Y."/>
            <person name="Baba S."/>
            <person name="Ohji S."/>
            <person name="Hamada M."/>
            <person name="Tamura T."/>
            <person name="Yamazoe A."/>
            <person name="Yamazaki S."/>
            <person name="Fujita N."/>
        </authorList>
    </citation>
    <scope>NUCLEOTIDE SEQUENCE [LARGE SCALE GENOMIC DNA]</scope>
    <source>
        <strain evidence="1 2">NBRC 108223</strain>
    </source>
</reference>
<organism evidence="1 2">
    <name type="scientific">Gordonia aichiensis NBRC 108223</name>
    <dbReference type="NCBI Taxonomy" id="1220583"/>
    <lineage>
        <taxon>Bacteria</taxon>
        <taxon>Bacillati</taxon>
        <taxon>Actinomycetota</taxon>
        <taxon>Actinomycetes</taxon>
        <taxon>Mycobacteriales</taxon>
        <taxon>Gordoniaceae</taxon>
        <taxon>Gordonia</taxon>
    </lineage>
</organism>
<dbReference type="eggNOG" id="ENOG5033K12">
    <property type="taxonomic scope" value="Bacteria"/>
</dbReference>
<dbReference type="STRING" id="1220583.GOACH_30_00130"/>
<comment type="caution">
    <text evidence="1">The sequence shown here is derived from an EMBL/GenBank/DDBJ whole genome shotgun (WGS) entry which is preliminary data.</text>
</comment>
<sequence>MAQLTYEQFGRRFFEVAVTEERVGSAFSSLTGESFDVGPIPSGPGGIARVTAHVEIGEPDITRTVGELITFTVEIMLNVGLVVDLRVDRIRYDVDGLITLPLTVRAAEPLELRIDVTPPRPRDVIVDVAAHNLRGEFIRAVGQVDSEIKRFIAQHVADEIEKPEVRAARIIDVGAELGRAFENM</sequence>
<evidence type="ECO:0000313" key="2">
    <source>
        <dbReference type="Proteomes" id="UP000010988"/>
    </source>
</evidence>
<dbReference type="RefSeq" id="WP_005179147.1">
    <property type="nucleotide sequence ID" value="NZ_BANR01000030.1"/>
</dbReference>
<protein>
    <submittedName>
        <fullName evidence="1">Uncharacterized protein</fullName>
    </submittedName>
</protein>